<dbReference type="EMBL" id="MJUW02000032">
    <property type="protein sequence ID" value="OQD46475.1"/>
    <property type="molecule type" value="Genomic_DNA"/>
</dbReference>
<sequence>YLYAQGDIKEPTRLHDDPLFLIIIDFKNNPKIDFYHLYNLPNIIRRYLEAFLGFKVPKHQGLDKKLDYLIDDKVTKERILKFIHHYSHNNSLPRSLNFPDLKECCEVVGVVIETIKQKDVAHFEALIESIPNAP</sequence>
<proteinExistence type="predicted"/>
<evidence type="ECO:0000313" key="2">
    <source>
        <dbReference type="EMBL" id="OQD46475.1"/>
    </source>
</evidence>
<dbReference type="Pfam" id="PF13166">
    <property type="entry name" value="AAA_13"/>
    <property type="match status" value="1"/>
</dbReference>
<feature type="domain" description="Protein CR006 P-loop" evidence="1">
    <location>
        <begin position="31"/>
        <end position="103"/>
    </location>
</feature>
<comment type="caution">
    <text evidence="2">The sequence shown here is derived from an EMBL/GenBank/DDBJ whole genome shotgun (WGS) entry which is preliminary data.</text>
</comment>
<feature type="non-terminal residue" evidence="2">
    <location>
        <position position="1"/>
    </location>
</feature>
<keyword evidence="3" id="KW-1185">Reference proteome</keyword>
<accession>A0A1V6M271</accession>
<dbReference type="RefSeq" id="WP_179129249.1">
    <property type="nucleotide sequence ID" value="NZ_MJUW02000032.1"/>
</dbReference>
<name>A0A1V6M271_9BACT</name>
<dbReference type="Proteomes" id="UP000242219">
    <property type="component" value="Unassembled WGS sequence"/>
</dbReference>
<reference evidence="2 3" key="1">
    <citation type="journal article" date="2016" name="Genome Announc.">
        <title>Draft Genome Sequence of the Anaerobic Ammonium-Oxidizing Bacterium 'Candidatus Brocadia sp. 40'.</title>
        <authorList>
            <person name="Ali M."/>
            <person name="Haroon M.F."/>
            <person name="Narita Y."/>
            <person name="Zhang L."/>
            <person name="Rangel Shaw D."/>
            <person name="Okabe S."/>
            <person name="Saikaly P.E."/>
        </authorList>
    </citation>
    <scope>NUCLEOTIDE SEQUENCE [LARGE SCALE GENOMIC DNA]</scope>
    <source>
        <strain evidence="2 3">40</strain>
    </source>
</reference>
<protein>
    <recommendedName>
        <fullName evidence="1">Protein CR006 P-loop domain-containing protein</fullName>
    </recommendedName>
</protein>
<gene>
    <name evidence="2" type="ORF">BIY37_03050</name>
</gene>
<evidence type="ECO:0000313" key="3">
    <source>
        <dbReference type="Proteomes" id="UP000242219"/>
    </source>
</evidence>
<dbReference type="AlphaFoldDB" id="A0A1V6M271"/>
<organism evidence="2 3">
    <name type="scientific">Candidatus Brocadia sapporoensis</name>
    <dbReference type="NCBI Taxonomy" id="392547"/>
    <lineage>
        <taxon>Bacteria</taxon>
        <taxon>Pseudomonadati</taxon>
        <taxon>Planctomycetota</taxon>
        <taxon>Candidatus Brocadiia</taxon>
        <taxon>Candidatus Brocadiales</taxon>
        <taxon>Candidatus Brocadiaceae</taxon>
        <taxon>Candidatus Brocadia</taxon>
    </lineage>
</organism>
<evidence type="ECO:0000259" key="1">
    <source>
        <dbReference type="Pfam" id="PF13166"/>
    </source>
</evidence>
<dbReference type="InterPro" id="IPR026866">
    <property type="entry name" value="CR006_AAA"/>
</dbReference>